<feature type="transmembrane region" description="Helical" evidence="8">
    <location>
        <begin position="253"/>
        <end position="278"/>
    </location>
</feature>
<comment type="subcellular location">
    <subcellularLocation>
        <location evidence="1">Cell membrane</location>
        <topology evidence="1">Multi-pass membrane protein</topology>
    </subcellularLocation>
</comment>
<feature type="region of interest" description="Disordered" evidence="7">
    <location>
        <begin position="17"/>
        <end position="39"/>
    </location>
</feature>
<evidence type="ECO:0000313" key="11">
    <source>
        <dbReference type="Proteomes" id="UP000652219"/>
    </source>
</evidence>
<sequence>METPVTLAAEKATLDLEASPDAPPTTTNESNLVDWDGPDDPRNPLNWSAGMRYGQVVIVSLLSLVVNLAATMIAPGMEYVVRDIKITSQTLGTLSVTIYLLGFGLGPLIISSASEMHGRLIVYHVCNALFIAFIIGTALSQTVPQLLVFRVLSGIAGSAPMTIGGGTIADVIPVEHRGPAGALFALGPLMGPSGVMSIIALVFLRETHPNILLSRKAARLRQETGNPELFSKLDRRLTPSQILVGAFVRTGKLLVFSPIVLIMSLYVGLVFGLLYLLFTTITPVFQGVYGFGAEIVGLAYLGIGIGELCSLIVFGTLSDRVSSWRAKVEGRAVPEHRLILMMCFAPVMTVGFFIYGWTAHYQVHWIAPIIGTFFIGFGAFFVILPAQIYLVDVFGSEAAASALGANILLRCLFGAFLPLAGPKMYESLNYGWGNTLLGFLSLVFVPAPILFYKFGGWLRSKTPTTF</sequence>
<feature type="transmembrane region" description="Helical" evidence="8">
    <location>
        <begin position="398"/>
        <end position="420"/>
    </location>
</feature>
<dbReference type="Proteomes" id="UP000652219">
    <property type="component" value="Unassembled WGS sequence"/>
</dbReference>
<evidence type="ECO:0000256" key="5">
    <source>
        <dbReference type="ARBA" id="ARBA00022989"/>
    </source>
</evidence>
<feature type="transmembrane region" description="Helical" evidence="8">
    <location>
        <begin position="181"/>
        <end position="204"/>
    </location>
</feature>
<dbReference type="PANTHER" id="PTHR23502">
    <property type="entry name" value="MAJOR FACILITATOR SUPERFAMILY"/>
    <property type="match status" value="1"/>
</dbReference>
<organism evidence="10 11">
    <name type="scientific">Colletotrichum sojae</name>
    <dbReference type="NCBI Taxonomy" id="2175907"/>
    <lineage>
        <taxon>Eukaryota</taxon>
        <taxon>Fungi</taxon>
        <taxon>Dikarya</taxon>
        <taxon>Ascomycota</taxon>
        <taxon>Pezizomycotina</taxon>
        <taxon>Sordariomycetes</taxon>
        <taxon>Hypocreomycetidae</taxon>
        <taxon>Glomerellales</taxon>
        <taxon>Glomerellaceae</taxon>
        <taxon>Colletotrichum</taxon>
        <taxon>Colletotrichum orchidearum species complex</taxon>
    </lineage>
</organism>
<evidence type="ECO:0000256" key="1">
    <source>
        <dbReference type="ARBA" id="ARBA00004651"/>
    </source>
</evidence>
<feature type="domain" description="Major facilitator superfamily (MFS) profile" evidence="9">
    <location>
        <begin position="55"/>
        <end position="466"/>
    </location>
</feature>
<feature type="transmembrane region" description="Helical" evidence="8">
    <location>
        <begin position="338"/>
        <end position="357"/>
    </location>
</feature>
<feature type="transmembrane region" description="Helical" evidence="8">
    <location>
        <begin position="298"/>
        <end position="317"/>
    </location>
</feature>
<dbReference type="AlphaFoldDB" id="A0A8H6JFJ5"/>
<feature type="transmembrane region" description="Helical" evidence="8">
    <location>
        <begin position="121"/>
        <end position="140"/>
    </location>
</feature>
<dbReference type="GO" id="GO:0022857">
    <property type="term" value="F:transmembrane transporter activity"/>
    <property type="evidence" value="ECO:0007669"/>
    <property type="project" value="InterPro"/>
</dbReference>
<dbReference type="FunFam" id="1.20.1250.20:FF:000082">
    <property type="entry name" value="MFS multidrug transporter, putative"/>
    <property type="match status" value="1"/>
</dbReference>
<dbReference type="InterPro" id="IPR036259">
    <property type="entry name" value="MFS_trans_sf"/>
</dbReference>
<protein>
    <submittedName>
        <fullName evidence="10">MFS multidrug transporter</fullName>
    </submittedName>
</protein>
<keyword evidence="6 8" id="KW-0472">Membrane</keyword>
<accession>A0A8H6JFJ5</accession>
<evidence type="ECO:0000256" key="7">
    <source>
        <dbReference type="SAM" id="MobiDB-lite"/>
    </source>
</evidence>
<dbReference type="PANTHER" id="PTHR23502:SF135">
    <property type="entry name" value="MAJOR FACILITATOR SUPERFAMILY (MFS) PROFILE DOMAIN-CONTAINING PROTEIN-RELATED"/>
    <property type="match status" value="1"/>
</dbReference>
<reference evidence="10 11" key="1">
    <citation type="journal article" date="2020" name="Phytopathology">
        <title>Genome Sequence Resources of Colletotrichum truncatum, C. plurivorum, C. musicola, and C. sojae: Four Species Pathogenic to Soybean (Glycine max).</title>
        <authorList>
            <person name="Rogerio F."/>
            <person name="Boufleur T.R."/>
            <person name="Ciampi-Guillardi M."/>
            <person name="Sukno S.A."/>
            <person name="Thon M.R."/>
            <person name="Massola Junior N.S."/>
            <person name="Baroncelli R."/>
        </authorList>
    </citation>
    <scope>NUCLEOTIDE SEQUENCE [LARGE SCALE GENOMIC DNA]</scope>
    <source>
        <strain evidence="10 11">LFN0009</strain>
    </source>
</reference>
<evidence type="ECO:0000256" key="2">
    <source>
        <dbReference type="ARBA" id="ARBA00008335"/>
    </source>
</evidence>
<dbReference type="InterPro" id="IPR020846">
    <property type="entry name" value="MFS_dom"/>
</dbReference>
<evidence type="ECO:0000313" key="10">
    <source>
        <dbReference type="EMBL" id="KAF6812189.1"/>
    </source>
</evidence>
<dbReference type="Pfam" id="PF07690">
    <property type="entry name" value="MFS_1"/>
    <property type="match status" value="2"/>
</dbReference>
<feature type="transmembrane region" description="Helical" evidence="8">
    <location>
        <begin position="53"/>
        <end position="74"/>
    </location>
</feature>
<name>A0A8H6JFJ5_9PEZI</name>
<keyword evidence="11" id="KW-1185">Reference proteome</keyword>
<dbReference type="GO" id="GO:0005886">
    <property type="term" value="C:plasma membrane"/>
    <property type="evidence" value="ECO:0007669"/>
    <property type="project" value="UniProtKB-SubCell"/>
</dbReference>
<comment type="caution">
    <text evidence="10">The sequence shown here is derived from an EMBL/GenBank/DDBJ whole genome shotgun (WGS) entry which is preliminary data.</text>
</comment>
<keyword evidence="4 8" id="KW-0812">Transmembrane</keyword>
<evidence type="ECO:0000259" key="9">
    <source>
        <dbReference type="PROSITE" id="PS50850"/>
    </source>
</evidence>
<comment type="similarity">
    <text evidence="2">Belongs to the major facilitator superfamily.</text>
</comment>
<feature type="transmembrane region" description="Helical" evidence="8">
    <location>
        <begin position="86"/>
        <end position="109"/>
    </location>
</feature>
<feature type="transmembrane region" description="Helical" evidence="8">
    <location>
        <begin position="432"/>
        <end position="452"/>
    </location>
</feature>
<evidence type="ECO:0000256" key="4">
    <source>
        <dbReference type="ARBA" id="ARBA00022692"/>
    </source>
</evidence>
<keyword evidence="3" id="KW-1003">Cell membrane</keyword>
<dbReference type="EMBL" id="WIGN01000066">
    <property type="protein sequence ID" value="KAF6812189.1"/>
    <property type="molecule type" value="Genomic_DNA"/>
</dbReference>
<feature type="transmembrane region" description="Helical" evidence="8">
    <location>
        <begin position="147"/>
        <end position="169"/>
    </location>
</feature>
<proteinExistence type="inferred from homology"/>
<dbReference type="PROSITE" id="PS50850">
    <property type="entry name" value="MFS"/>
    <property type="match status" value="1"/>
</dbReference>
<evidence type="ECO:0000256" key="3">
    <source>
        <dbReference type="ARBA" id="ARBA00022475"/>
    </source>
</evidence>
<gene>
    <name evidence="10" type="ORF">CSOJ01_05313</name>
</gene>
<dbReference type="CDD" id="cd17323">
    <property type="entry name" value="MFS_Tpo1_MDR_like"/>
    <property type="match status" value="1"/>
</dbReference>
<dbReference type="SUPFAM" id="SSF103473">
    <property type="entry name" value="MFS general substrate transporter"/>
    <property type="match status" value="1"/>
</dbReference>
<dbReference type="InterPro" id="IPR011701">
    <property type="entry name" value="MFS"/>
</dbReference>
<feature type="transmembrane region" description="Helical" evidence="8">
    <location>
        <begin position="363"/>
        <end position="386"/>
    </location>
</feature>
<evidence type="ECO:0000256" key="8">
    <source>
        <dbReference type="SAM" id="Phobius"/>
    </source>
</evidence>
<keyword evidence="5 8" id="KW-1133">Transmembrane helix</keyword>
<evidence type="ECO:0000256" key="6">
    <source>
        <dbReference type="ARBA" id="ARBA00023136"/>
    </source>
</evidence>
<dbReference type="Gene3D" id="1.20.1250.20">
    <property type="entry name" value="MFS general substrate transporter like domains"/>
    <property type="match status" value="1"/>
</dbReference>